<keyword evidence="2" id="KW-0129">CBS domain</keyword>
<dbReference type="SUPFAM" id="SSF54631">
    <property type="entry name" value="CBS-domain pair"/>
    <property type="match status" value="2"/>
</dbReference>
<feature type="domain" description="CBS" evidence="3">
    <location>
        <begin position="16"/>
        <end position="73"/>
    </location>
</feature>
<dbReference type="PROSITE" id="PS51371">
    <property type="entry name" value="CBS"/>
    <property type="match status" value="2"/>
</dbReference>
<sequence length="285" mass="32288">MIVSETFLSHGLESLVTFNPICIRPETQLDELLERLYSTGFHHWPVVDLDKKLIGIISDQDIVRAASEREAASETFQMPRESLRLSVSEFMQKRVVTIDSQEKGFTALSRFLQHGFHSLPVIKEERILGMITTSDFIREFSLSAHPAKELPVTEVYDKTPVLFDSEATLDDMRVELLCERAKYCIVTQGDCALGVLSDRDLRRYKCREIAQTLFSQTQTKATRAIDMICSTHHVPSCATLGSVAQWMQEEQATVVMVRGRDALETGVISQEHILAYLAEYEANLN</sequence>
<evidence type="ECO:0000256" key="1">
    <source>
        <dbReference type="ARBA" id="ARBA00022737"/>
    </source>
</evidence>
<dbReference type="PANTHER" id="PTHR48108:SF26">
    <property type="entry name" value="CBS DOMAIN-CONTAINING PROTEIN DDB_G0289609"/>
    <property type="match status" value="1"/>
</dbReference>
<dbReference type="AlphaFoldDB" id="A0A2S8FZ11"/>
<dbReference type="Proteomes" id="UP000238322">
    <property type="component" value="Unassembled WGS sequence"/>
</dbReference>
<evidence type="ECO:0000313" key="4">
    <source>
        <dbReference type="EMBL" id="PQO37251.1"/>
    </source>
</evidence>
<proteinExistence type="predicted"/>
<gene>
    <name evidence="4" type="ORF">C5Y83_04695</name>
</gene>
<dbReference type="PANTHER" id="PTHR48108">
    <property type="entry name" value="CBS DOMAIN-CONTAINING PROTEIN CBSX2, CHLOROPLASTIC"/>
    <property type="match status" value="1"/>
</dbReference>
<dbReference type="SMART" id="SM00116">
    <property type="entry name" value="CBS"/>
    <property type="match status" value="2"/>
</dbReference>
<protein>
    <recommendedName>
        <fullName evidence="3">CBS domain-containing protein</fullName>
    </recommendedName>
</protein>
<dbReference type="OrthoDB" id="256004at2"/>
<name>A0A2S8FZ11_9BACT</name>
<evidence type="ECO:0000259" key="3">
    <source>
        <dbReference type="PROSITE" id="PS51371"/>
    </source>
</evidence>
<dbReference type="InterPro" id="IPR046342">
    <property type="entry name" value="CBS_dom_sf"/>
</dbReference>
<dbReference type="InterPro" id="IPR051462">
    <property type="entry name" value="CBS_domain-containing"/>
</dbReference>
<organism evidence="4 5">
    <name type="scientific">Blastopirellula marina</name>
    <dbReference type="NCBI Taxonomy" id="124"/>
    <lineage>
        <taxon>Bacteria</taxon>
        <taxon>Pseudomonadati</taxon>
        <taxon>Planctomycetota</taxon>
        <taxon>Planctomycetia</taxon>
        <taxon>Pirellulales</taxon>
        <taxon>Pirellulaceae</taxon>
        <taxon>Blastopirellula</taxon>
    </lineage>
</organism>
<dbReference type="EMBL" id="PUHY01000005">
    <property type="protein sequence ID" value="PQO37251.1"/>
    <property type="molecule type" value="Genomic_DNA"/>
</dbReference>
<comment type="caution">
    <text evidence="4">The sequence shown here is derived from an EMBL/GenBank/DDBJ whole genome shotgun (WGS) entry which is preliminary data.</text>
</comment>
<dbReference type="Gene3D" id="3.10.580.10">
    <property type="entry name" value="CBS-domain"/>
    <property type="match status" value="2"/>
</dbReference>
<evidence type="ECO:0000313" key="5">
    <source>
        <dbReference type="Proteomes" id="UP000238322"/>
    </source>
</evidence>
<dbReference type="Pfam" id="PF00571">
    <property type="entry name" value="CBS"/>
    <property type="match status" value="2"/>
</dbReference>
<dbReference type="RefSeq" id="WP_146117629.1">
    <property type="nucleotide sequence ID" value="NZ_PUHY01000005.1"/>
</dbReference>
<accession>A0A2S8FZ11</accession>
<feature type="domain" description="CBS" evidence="3">
    <location>
        <begin position="91"/>
        <end position="149"/>
    </location>
</feature>
<evidence type="ECO:0000256" key="2">
    <source>
        <dbReference type="PROSITE-ProRule" id="PRU00703"/>
    </source>
</evidence>
<dbReference type="InterPro" id="IPR000644">
    <property type="entry name" value="CBS_dom"/>
</dbReference>
<reference evidence="4 5" key="1">
    <citation type="submission" date="2018-02" db="EMBL/GenBank/DDBJ databases">
        <title>Comparative genomes isolates from brazilian mangrove.</title>
        <authorList>
            <person name="Araujo J.E."/>
            <person name="Taketani R.G."/>
            <person name="Silva M.C.P."/>
            <person name="Loureco M.V."/>
            <person name="Andreote F.D."/>
        </authorList>
    </citation>
    <scope>NUCLEOTIDE SEQUENCE [LARGE SCALE GENOMIC DNA]</scope>
    <source>
        <strain evidence="4 5">Hex-1 MGV</strain>
    </source>
</reference>
<keyword evidence="1" id="KW-0677">Repeat</keyword>